<name>A0A395LW77_9BACT</name>
<dbReference type="EMBL" id="PHFL01000072">
    <property type="protein sequence ID" value="RFM22930.1"/>
    <property type="molecule type" value="Genomic_DNA"/>
</dbReference>
<gene>
    <name evidence="1" type="ORF">D0433_14035</name>
</gene>
<dbReference type="Proteomes" id="UP000266389">
    <property type="component" value="Unassembled WGS sequence"/>
</dbReference>
<reference evidence="1 2" key="1">
    <citation type="journal article" date="2011" name="ISME J.">
        <title>Community ecology of hot spring cyanobacterial mats: predominant populations and their functional potential.</title>
        <authorList>
            <person name="Klatt C.G."/>
            <person name="Wood J.M."/>
            <person name="Rusch D.B."/>
            <person name="Bateson M.M."/>
            <person name="Hamamura N."/>
            <person name="Heidelberg J.F."/>
            <person name="Grossman A.R."/>
            <person name="Bhaya D."/>
            <person name="Cohan F.M."/>
            <person name="Kuhl M."/>
            <person name="Bryant D.A."/>
            <person name="Ward D.M."/>
        </authorList>
    </citation>
    <scope>NUCLEOTIDE SEQUENCE [LARGE SCALE GENOMIC DNA]</scope>
    <source>
        <strain evidence="1">OS</strain>
    </source>
</reference>
<accession>A0A395LW77</accession>
<dbReference type="AlphaFoldDB" id="A0A395LW77"/>
<comment type="caution">
    <text evidence="1">The sequence shown here is derived from an EMBL/GenBank/DDBJ whole genome shotgun (WGS) entry which is preliminary data.</text>
</comment>
<protein>
    <submittedName>
        <fullName evidence="1">Uncharacterized protein</fullName>
    </submittedName>
</protein>
<evidence type="ECO:0000313" key="1">
    <source>
        <dbReference type="EMBL" id="RFM22930.1"/>
    </source>
</evidence>
<proteinExistence type="predicted"/>
<sequence>MGKRQIIIKPQDLQPQHIGEEVNIEMNDARVWHGYITAITNDEVKLRDARQKDHLLKRADIKRIFAERVTEY</sequence>
<evidence type="ECO:0000313" key="2">
    <source>
        <dbReference type="Proteomes" id="UP000266389"/>
    </source>
</evidence>
<organism evidence="1 2">
    <name type="scientific">Candidatus Thermochlorobacter aerophilus</name>
    <dbReference type="NCBI Taxonomy" id="1868324"/>
    <lineage>
        <taxon>Bacteria</taxon>
        <taxon>Pseudomonadati</taxon>
        <taxon>Chlorobiota</taxon>
        <taxon>Chlorobiia</taxon>
        <taxon>Chlorobiales</taxon>
        <taxon>Candidatus Thermochlorobacteriaceae</taxon>
        <taxon>Candidatus Thermochlorobacter</taxon>
    </lineage>
</organism>